<dbReference type="EMBL" id="LPXH01000027">
    <property type="protein sequence ID" value="KUF40720.1"/>
    <property type="molecule type" value="Genomic_DNA"/>
</dbReference>
<evidence type="ECO:0000256" key="7">
    <source>
        <dbReference type="ARBA" id="ARBA00038151"/>
    </source>
</evidence>
<dbReference type="Gene3D" id="1.10.3730.20">
    <property type="match status" value="1"/>
</dbReference>
<accession>A0A0W7Z0D4</accession>
<dbReference type="RefSeq" id="WP_058880047.1">
    <property type="nucleotide sequence ID" value="NZ_CATYED010000003.1"/>
</dbReference>
<dbReference type="PANTHER" id="PTHR30561:SF0">
    <property type="entry name" value="GUANIDINIUM EXPORTER"/>
    <property type="match status" value="1"/>
</dbReference>
<dbReference type="PANTHER" id="PTHR30561">
    <property type="entry name" value="SMR FAMILY PROTON-DEPENDENT DRUG EFFLUX TRANSPORTER SUGE"/>
    <property type="match status" value="1"/>
</dbReference>
<dbReference type="FunFam" id="1.10.3730.20:FF:000001">
    <property type="entry name" value="Quaternary ammonium compound resistance transporter SugE"/>
    <property type="match status" value="1"/>
</dbReference>
<proteinExistence type="inferred from homology"/>
<keyword evidence="4 9" id="KW-0812">Transmembrane</keyword>
<keyword evidence="3" id="KW-1003">Cell membrane</keyword>
<dbReference type="Proteomes" id="UP000053300">
    <property type="component" value="Unassembled WGS sequence"/>
</dbReference>
<evidence type="ECO:0000313" key="11">
    <source>
        <dbReference type="EMBL" id="KUF40720.1"/>
    </source>
</evidence>
<keyword evidence="5 10" id="KW-1133">Transmembrane helix</keyword>
<dbReference type="NCBIfam" id="NF008512">
    <property type="entry name" value="PRK11431.1"/>
    <property type="match status" value="1"/>
</dbReference>
<comment type="caution">
    <text evidence="11">The sequence shown here is derived from an EMBL/GenBank/DDBJ whole genome shotgun (WGS) entry which is preliminary data.</text>
</comment>
<feature type="transmembrane region" description="Helical" evidence="10">
    <location>
        <begin position="84"/>
        <end position="102"/>
    </location>
</feature>
<dbReference type="GO" id="GO:0022857">
    <property type="term" value="F:transmembrane transporter activity"/>
    <property type="evidence" value="ECO:0007669"/>
    <property type="project" value="InterPro"/>
</dbReference>
<gene>
    <name evidence="11" type="ORF">AS359_02680</name>
</gene>
<feature type="transmembrane region" description="Helical" evidence="10">
    <location>
        <begin position="57"/>
        <end position="78"/>
    </location>
</feature>
<name>A0A0W7Z0D4_9BURK</name>
<dbReference type="InterPro" id="IPR045324">
    <property type="entry name" value="Small_multidrug_res"/>
</dbReference>
<dbReference type="GO" id="GO:0005886">
    <property type="term" value="C:plasma membrane"/>
    <property type="evidence" value="ECO:0007669"/>
    <property type="project" value="UniProtKB-SubCell"/>
</dbReference>
<evidence type="ECO:0000256" key="2">
    <source>
        <dbReference type="ARBA" id="ARBA00022448"/>
    </source>
</evidence>
<feature type="transmembrane region" description="Helical" evidence="10">
    <location>
        <begin position="33"/>
        <end position="50"/>
    </location>
</feature>
<evidence type="ECO:0000256" key="9">
    <source>
        <dbReference type="RuleBase" id="RU003942"/>
    </source>
</evidence>
<evidence type="ECO:0000256" key="8">
    <source>
        <dbReference type="ARBA" id="ARBA00039168"/>
    </source>
</evidence>
<comment type="similarity">
    <text evidence="7">Belongs to the drug/metabolite transporter (DMT) superfamily. Small multidrug resistance (SMR) (TC 2.A.7.1) family. Gdx/SugE subfamily.</text>
</comment>
<evidence type="ECO:0000256" key="6">
    <source>
        <dbReference type="ARBA" id="ARBA00023136"/>
    </source>
</evidence>
<dbReference type="InterPro" id="IPR037185">
    <property type="entry name" value="EmrE-like"/>
</dbReference>
<evidence type="ECO:0000256" key="4">
    <source>
        <dbReference type="ARBA" id="ARBA00022692"/>
    </source>
</evidence>
<evidence type="ECO:0000313" key="12">
    <source>
        <dbReference type="Proteomes" id="UP000053300"/>
    </source>
</evidence>
<dbReference type="GO" id="GO:1990961">
    <property type="term" value="P:xenobiotic detoxification by transmembrane export across the plasma membrane"/>
    <property type="evidence" value="ECO:0007669"/>
    <property type="project" value="UniProtKB-ARBA"/>
</dbReference>
<comment type="subcellular location">
    <subcellularLocation>
        <location evidence="1 9">Cell membrane</location>
        <topology evidence="1 9">Multi-pass membrane protein</topology>
    </subcellularLocation>
</comment>
<evidence type="ECO:0000256" key="3">
    <source>
        <dbReference type="ARBA" id="ARBA00022475"/>
    </source>
</evidence>
<protein>
    <recommendedName>
        <fullName evidence="8">Guanidinium exporter</fullName>
    </recommendedName>
</protein>
<dbReference type="Pfam" id="PF00893">
    <property type="entry name" value="Multi_Drug_Res"/>
    <property type="match status" value="1"/>
</dbReference>
<evidence type="ECO:0000256" key="1">
    <source>
        <dbReference type="ARBA" id="ARBA00004651"/>
    </source>
</evidence>
<keyword evidence="12" id="KW-1185">Reference proteome</keyword>
<keyword evidence="2" id="KW-0813">Transport</keyword>
<reference evidence="11 12" key="1">
    <citation type="submission" date="2015-12" db="EMBL/GenBank/DDBJ databases">
        <title>Complete genome sequence of a multi-drug resistant strain Acidovorax sp. 12322-1.</title>
        <authorList>
            <person name="Ming D."/>
            <person name="Wang M."/>
            <person name="Hu S."/>
            <person name="Zhou Y."/>
            <person name="Jiang T."/>
        </authorList>
    </citation>
    <scope>NUCLEOTIDE SEQUENCE [LARGE SCALE GENOMIC DNA]</scope>
    <source>
        <strain evidence="11 12">12322-1</strain>
    </source>
</reference>
<evidence type="ECO:0000256" key="5">
    <source>
        <dbReference type="ARBA" id="ARBA00022989"/>
    </source>
</evidence>
<evidence type="ECO:0000256" key="10">
    <source>
        <dbReference type="SAM" id="Phobius"/>
    </source>
</evidence>
<keyword evidence="6 10" id="KW-0472">Membrane</keyword>
<dbReference type="InterPro" id="IPR000390">
    <property type="entry name" value="Small_drug/metabolite_transptr"/>
</dbReference>
<sequence length="107" mass="11238">MAWLYLVVAGVLEVVWAYTMKQSHGFSRLVPSVITLVTMVASFGLLSLAMRSLPLGTAYTIWTGIGAVGAFIVGIAVLGEQVSAMRVLAAVLIVSGLVLMKLSSPQA</sequence>
<dbReference type="SUPFAM" id="SSF103481">
    <property type="entry name" value="Multidrug resistance efflux transporter EmrE"/>
    <property type="match status" value="1"/>
</dbReference>
<dbReference type="AlphaFoldDB" id="A0A0W7Z0D4"/>
<organism evidence="11 12">
    <name type="scientific">Comamonas kerstersii</name>
    <dbReference type="NCBI Taxonomy" id="225992"/>
    <lineage>
        <taxon>Bacteria</taxon>
        <taxon>Pseudomonadati</taxon>
        <taxon>Pseudomonadota</taxon>
        <taxon>Betaproteobacteria</taxon>
        <taxon>Burkholderiales</taxon>
        <taxon>Comamonadaceae</taxon>
        <taxon>Comamonas</taxon>
    </lineage>
</organism>